<comment type="caution">
    <text evidence="18">The sequence shown here is derived from an EMBL/GenBank/DDBJ whole genome shotgun (WGS) entry which is preliminary data.</text>
</comment>
<evidence type="ECO:0000256" key="6">
    <source>
        <dbReference type="ARBA" id="ARBA00022857"/>
    </source>
</evidence>
<evidence type="ECO:0000256" key="13">
    <source>
        <dbReference type="SAM" id="MobiDB-lite"/>
    </source>
</evidence>
<dbReference type="Pfam" id="PF07992">
    <property type="entry name" value="Pyr_redox_2"/>
    <property type="match status" value="1"/>
</dbReference>
<dbReference type="InterPro" id="IPR016156">
    <property type="entry name" value="FAD/NAD-linked_Rdtase_dimer_sf"/>
</dbReference>
<sequence length="1204" mass="132727">MQNSIGGISHLSGDHVNEPFIITLSTYRTAKDNPPVTYAIAACETQNVSVSVLPCFGLNEGSCVTAKDMWGKMVQDGHFDRENFMKGPSMPSSPGETRCAAVSASTWVEPHGKCTVAFAVAWSSPKVKFCKGKAYRRRYTKYYGTSETAAKDLVHDALTNYPLWEEEIEKWQNPILKDDRLPEWYKFTLFNELYFLVAGGTVWIDSKIPAEDSSGIKSIITNNKKTKKTKARIVHRSAAIVKEAAVNGSDTSVNVDPVEGGDLASRRSSDEEESSTGGSSGGENRFSAPSNKLTEPVTNDDDVGRFLYLEGVEYIMWCTYDVHFYASFALLELFPKIELSIQREFANAVLSEDRRKVKFLAEGNWGIRKVKGAIPHDLGTHDPWHEMNAYNIHDTSRWKDLNPKFVLQVYRDFAATGDFSFGADVWPSVRAAIEYMEQFDRDNDGLIENDGFPDQTYDAWTVHGVSAYCGSLWLAALQAAAAMAIQLGDEAFAEKCRGKFIKAKAVFEQKLWNGSYFNYDSGSSNNSKSIQADQLAGQWYTAASGLPDLFDDQKIRSALQKIYDFNVMKVRGGRMGAVNGMHPNGKVDETCMQSREIWTGVTYAAAATMIHAGMKEQAFATAEGIFIAGWSEEGYGYSFQTPEGWTTDGHFRSLIYMRPLSIWAMQWALSTTKTMLEPPKISTMDRCIPVHNAFLMIRNFFCLKNMMRRPCMLLSKPHTQTAPREKKAKANQSSNFCKGSGGVRASRFSAQYGAKVGICELPFHPISSEVVGGVGGTCVIRGCVPKKILVYGASFGPELEDAKNYGWELNEKIDFNWKKLLQKKTEEIVRLNGIYKRLLANAGVKLFEGEGRVIGPNEVEVIQLDGTKISYSAKHILIATGSRAQLPAIPGQELAITSDEALSLEELPKRAVVFGGGYIAVEFASIWRGMGATVDLCFRKELPLRGFDDEMRAVVARNLEGRGINLHPRTSLTELVKTEGGIKVRTDHGEEITADVVLFATGRAPNTKRLNLESVGVELDSATRAVKVDDYSRTNIPSIWAIGDVTNRMNLTPVALMEGTCFAKTVFGGQPTAPDYDNIPCAVFCIPPLSVVGLSEEQALEKANGDVLVFTSTFNPMKNSISGRQEKTIMKLVVDAETDKVLGASMCGPDAPEIMQGIAIALKCGATKAQFDSTVGIHPSAAEEFVTMRSLTRRVPACKPKTNL</sequence>
<evidence type="ECO:0000256" key="4">
    <source>
        <dbReference type="ARBA" id="ARBA00022630"/>
    </source>
</evidence>
<feature type="compositionally biased region" description="Polar residues" evidence="13">
    <location>
        <begin position="287"/>
        <end position="296"/>
    </location>
</feature>
<dbReference type="PANTHER" id="PTHR12654:SF0">
    <property type="entry name" value="NON-LYSOSOMAL GLUCOSYLCERAMIDASE"/>
    <property type="match status" value="1"/>
</dbReference>
<feature type="domain" description="Glycosyl-hydrolase family 116 catalytic region" evidence="15">
    <location>
        <begin position="304"/>
        <end position="665"/>
    </location>
</feature>
<feature type="region of interest" description="Disordered" evidence="13">
    <location>
        <begin position="250"/>
        <end position="296"/>
    </location>
</feature>
<dbReference type="PRINTS" id="PR00411">
    <property type="entry name" value="PNDRDTASEI"/>
</dbReference>
<comment type="subunit">
    <text evidence="3">Homodimer.</text>
</comment>
<dbReference type="InterPro" id="IPR004099">
    <property type="entry name" value="Pyr_nucl-diS_OxRdtase_dimer"/>
</dbReference>
<evidence type="ECO:0000256" key="10">
    <source>
        <dbReference type="ARBA" id="ARBA00049142"/>
    </source>
</evidence>
<dbReference type="Gene3D" id="1.50.10.10">
    <property type="match status" value="1"/>
</dbReference>
<dbReference type="SUPFAM" id="SSF55424">
    <property type="entry name" value="FAD/NAD-linked reductases, dimerisation (C-terminal) domain"/>
    <property type="match status" value="1"/>
</dbReference>
<dbReference type="SUPFAM" id="SSF51905">
    <property type="entry name" value="FAD/NAD(P)-binding domain"/>
    <property type="match status" value="1"/>
</dbReference>
<dbReference type="Gene3D" id="3.50.50.60">
    <property type="entry name" value="FAD/NAD(P)-binding domain"/>
    <property type="match status" value="2"/>
</dbReference>
<dbReference type="PRINTS" id="PR00368">
    <property type="entry name" value="FADPNR"/>
</dbReference>
<comment type="function">
    <text evidence="12">Catalyzes the reduction of glutathione disulfide (GSSG) to reduced glutathione (GSH).</text>
</comment>
<dbReference type="FunFam" id="3.30.390.30:FF:000008">
    <property type="entry name" value="Glutathione reductase"/>
    <property type="match status" value="1"/>
</dbReference>
<keyword evidence="9 11" id="KW-0676">Redox-active center</keyword>
<evidence type="ECO:0000256" key="9">
    <source>
        <dbReference type="ARBA" id="ARBA00023284"/>
    </source>
</evidence>
<dbReference type="InterPro" id="IPR023753">
    <property type="entry name" value="FAD/NAD-binding_dom"/>
</dbReference>
<dbReference type="EC" id="1.8.1.7" evidence="12"/>
<dbReference type="GO" id="GO:0008422">
    <property type="term" value="F:beta-glucosidase activity"/>
    <property type="evidence" value="ECO:0007669"/>
    <property type="project" value="TreeGrafter"/>
</dbReference>
<keyword evidence="8" id="KW-1015">Disulfide bond</keyword>
<protein>
    <recommendedName>
        <fullName evidence="12">Glutathione reductase</fullName>
        <shortName evidence="12">GRase</shortName>
        <ecNumber evidence="12">1.8.1.7</ecNumber>
    </recommendedName>
</protein>
<dbReference type="GO" id="GO:0050661">
    <property type="term" value="F:NADP binding"/>
    <property type="evidence" value="ECO:0007669"/>
    <property type="project" value="InterPro"/>
</dbReference>
<comment type="catalytic activity">
    <reaction evidence="10 12">
        <text>2 glutathione + NADP(+) = glutathione disulfide + NADPH + H(+)</text>
        <dbReference type="Rhea" id="RHEA:11740"/>
        <dbReference type="ChEBI" id="CHEBI:15378"/>
        <dbReference type="ChEBI" id="CHEBI:57783"/>
        <dbReference type="ChEBI" id="CHEBI:57925"/>
        <dbReference type="ChEBI" id="CHEBI:58297"/>
        <dbReference type="ChEBI" id="CHEBI:58349"/>
        <dbReference type="EC" id="1.8.1.7"/>
    </reaction>
</comment>
<feature type="domain" description="Pyridine nucleotide-disulphide oxidoreductase dimerisation" evidence="14">
    <location>
        <begin position="1079"/>
        <end position="1188"/>
    </location>
</feature>
<dbReference type="InterPro" id="IPR006324">
    <property type="entry name" value="GSHR"/>
</dbReference>
<dbReference type="SUPFAM" id="SSF48208">
    <property type="entry name" value="Six-hairpin glycosidases"/>
    <property type="match status" value="1"/>
</dbReference>
<dbReference type="FunFam" id="1.50.10.10:FF:000006">
    <property type="entry name" value="Non-lysosomal glucosylceramidase"/>
    <property type="match status" value="1"/>
</dbReference>
<dbReference type="InterPro" id="IPR036188">
    <property type="entry name" value="FAD/NAD-bd_sf"/>
</dbReference>
<comment type="similarity">
    <text evidence="2 11">Belongs to the class-I pyridine nucleotide-disulfide oxidoreductase family.</text>
</comment>
<organism evidence="18">
    <name type="scientific">Sesamum radiatum</name>
    <name type="common">Black benniseed</name>
    <dbReference type="NCBI Taxonomy" id="300843"/>
    <lineage>
        <taxon>Eukaryota</taxon>
        <taxon>Viridiplantae</taxon>
        <taxon>Streptophyta</taxon>
        <taxon>Embryophyta</taxon>
        <taxon>Tracheophyta</taxon>
        <taxon>Spermatophyta</taxon>
        <taxon>Magnoliopsida</taxon>
        <taxon>eudicotyledons</taxon>
        <taxon>Gunneridae</taxon>
        <taxon>Pentapetalae</taxon>
        <taxon>asterids</taxon>
        <taxon>lamiids</taxon>
        <taxon>Lamiales</taxon>
        <taxon>Pedaliaceae</taxon>
        <taxon>Sesamum</taxon>
    </lineage>
</organism>
<dbReference type="InterPro" id="IPR008928">
    <property type="entry name" value="6-hairpin_glycosidase_sf"/>
</dbReference>
<evidence type="ECO:0000256" key="12">
    <source>
        <dbReference type="RuleBase" id="RU365040"/>
    </source>
</evidence>
<evidence type="ECO:0000259" key="16">
    <source>
        <dbReference type="Pfam" id="PF07992"/>
    </source>
</evidence>
<dbReference type="NCBIfam" id="TIGR01424">
    <property type="entry name" value="gluta_reduc_2"/>
    <property type="match status" value="1"/>
</dbReference>
<dbReference type="PANTHER" id="PTHR12654">
    <property type="entry name" value="BILE ACID BETA-GLUCOSIDASE-RELATED"/>
    <property type="match status" value="1"/>
</dbReference>
<dbReference type="InterPro" id="IPR012999">
    <property type="entry name" value="Pyr_OxRdtase_I_AS"/>
</dbReference>
<dbReference type="AlphaFoldDB" id="A0AAW2QFV7"/>
<dbReference type="EMBL" id="JACGWJ010000015">
    <property type="protein sequence ID" value="KAL0366755.1"/>
    <property type="molecule type" value="Genomic_DNA"/>
</dbReference>
<keyword evidence="7 11" id="KW-0560">Oxidoreductase</keyword>
<dbReference type="FunFam" id="3.50.50.60:FF:000051">
    <property type="entry name" value="Glutathione reductase"/>
    <property type="match status" value="1"/>
</dbReference>
<reference evidence="18" key="2">
    <citation type="journal article" date="2024" name="Plant">
        <title>Genomic evolution and insights into agronomic trait innovations of Sesamum species.</title>
        <authorList>
            <person name="Miao H."/>
            <person name="Wang L."/>
            <person name="Qu L."/>
            <person name="Liu H."/>
            <person name="Sun Y."/>
            <person name="Le M."/>
            <person name="Wang Q."/>
            <person name="Wei S."/>
            <person name="Zheng Y."/>
            <person name="Lin W."/>
            <person name="Duan Y."/>
            <person name="Cao H."/>
            <person name="Xiong S."/>
            <person name="Wang X."/>
            <person name="Wei L."/>
            <person name="Li C."/>
            <person name="Ma Q."/>
            <person name="Ju M."/>
            <person name="Zhao R."/>
            <person name="Li G."/>
            <person name="Mu C."/>
            <person name="Tian Q."/>
            <person name="Mei H."/>
            <person name="Zhang T."/>
            <person name="Gao T."/>
            <person name="Zhang H."/>
        </authorList>
    </citation>
    <scope>NUCLEOTIDE SEQUENCE</scope>
    <source>
        <strain evidence="18">G02</strain>
    </source>
</reference>
<evidence type="ECO:0000256" key="8">
    <source>
        <dbReference type="ARBA" id="ARBA00023157"/>
    </source>
</evidence>
<keyword evidence="4 11" id="KW-0285">Flavoprotein</keyword>
<dbReference type="InterPro" id="IPR052566">
    <property type="entry name" value="Non-lysos_glucosylceramidase"/>
</dbReference>
<dbReference type="GO" id="GO:0006749">
    <property type="term" value="P:glutathione metabolic process"/>
    <property type="evidence" value="ECO:0007669"/>
    <property type="project" value="InterPro"/>
</dbReference>
<evidence type="ECO:0000256" key="2">
    <source>
        <dbReference type="ARBA" id="ARBA00007532"/>
    </source>
</evidence>
<accession>A0AAW2QFV7</accession>
<evidence type="ECO:0000256" key="1">
    <source>
        <dbReference type="ARBA" id="ARBA00001974"/>
    </source>
</evidence>
<dbReference type="InterPro" id="IPR012341">
    <property type="entry name" value="6hp_glycosidase-like_sf"/>
</dbReference>
<dbReference type="GO" id="GO:0005975">
    <property type="term" value="P:carbohydrate metabolic process"/>
    <property type="evidence" value="ECO:0007669"/>
    <property type="project" value="InterPro"/>
</dbReference>
<dbReference type="InterPro" id="IPR006775">
    <property type="entry name" value="GH116_catalytic"/>
</dbReference>
<dbReference type="PROSITE" id="PS00076">
    <property type="entry name" value="PYRIDINE_REDOX_1"/>
    <property type="match status" value="1"/>
</dbReference>
<evidence type="ECO:0000313" key="18">
    <source>
        <dbReference type="EMBL" id="KAL0366755.1"/>
    </source>
</evidence>
<dbReference type="GO" id="GO:0050660">
    <property type="term" value="F:flavin adenine dinucleotide binding"/>
    <property type="evidence" value="ECO:0007669"/>
    <property type="project" value="InterPro"/>
</dbReference>
<evidence type="ECO:0000256" key="11">
    <source>
        <dbReference type="RuleBase" id="RU003691"/>
    </source>
</evidence>
<reference evidence="18" key="1">
    <citation type="submission" date="2020-06" db="EMBL/GenBank/DDBJ databases">
        <authorList>
            <person name="Li T."/>
            <person name="Hu X."/>
            <person name="Zhang T."/>
            <person name="Song X."/>
            <person name="Zhang H."/>
            <person name="Dai N."/>
            <person name="Sheng W."/>
            <person name="Hou X."/>
            <person name="Wei L."/>
        </authorList>
    </citation>
    <scope>NUCLEOTIDE SEQUENCE</scope>
    <source>
        <strain evidence="18">G02</strain>
        <tissue evidence="18">Leaf</tissue>
    </source>
</reference>
<comment type="cofactor">
    <cofactor evidence="1 12">
        <name>FAD</name>
        <dbReference type="ChEBI" id="CHEBI:57692"/>
    </cofactor>
</comment>
<evidence type="ECO:0000256" key="7">
    <source>
        <dbReference type="ARBA" id="ARBA00023002"/>
    </source>
</evidence>
<evidence type="ECO:0000259" key="15">
    <source>
        <dbReference type="Pfam" id="PF04685"/>
    </source>
</evidence>
<keyword evidence="6 12" id="KW-0521">NADP</keyword>
<dbReference type="GO" id="GO:0004362">
    <property type="term" value="F:glutathione-disulfide reductase (NADPH) activity"/>
    <property type="evidence" value="ECO:0007669"/>
    <property type="project" value="UniProtKB-EC"/>
</dbReference>
<feature type="domain" description="FAD/NAD(P)-binding" evidence="16">
    <location>
        <begin position="739"/>
        <end position="1059"/>
    </location>
</feature>
<evidence type="ECO:0000256" key="5">
    <source>
        <dbReference type="ARBA" id="ARBA00022827"/>
    </source>
</evidence>
<dbReference type="NCBIfam" id="NF004776">
    <property type="entry name" value="PRK06116.1"/>
    <property type="match status" value="1"/>
</dbReference>
<proteinExistence type="inferred from homology"/>
<gene>
    <name evidence="18" type="ORF">Sradi_3565600</name>
</gene>
<dbReference type="Gene3D" id="3.30.390.30">
    <property type="match status" value="1"/>
</dbReference>
<dbReference type="Pfam" id="PF04685">
    <property type="entry name" value="DUF608"/>
    <property type="match status" value="1"/>
</dbReference>
<name>A0AAW2QFV7_SESRA</name>
<dbReference type="Pfam" id="PF12215">
    <property type="entry name" value="Glyco_hydr_116N"/>
    <property type="match status" value="1"/>
</dbReference>
<dbReference type="InterPro" id="IPR024462">
    <property type="entry name" value="GH116_N"/>
</dbReference>
<evidence type="ECO:0000256" key="3">
    <source>
        <dbReference type="ARBA" id="ARBA00011738"/>
    </source>
</evidence>
<evidence type="ECO:0000259" key="14">
    <source>
        <dbReference type="Pfam" id="PF02852"/>
    </source>
</evidence>
<evidence type="ECO:0000259" key="17">
    <source>
        <dbReference type="Pfam" id="PF12215"/>
    </source>
</evidence>
<feature type="domain" description="Glycosyl-hydrolase family 116 N-terminal" evidence="17">
    <location>
        <begin position="1"/>
        <end position="164"/>
    </location>
</feature>
<keyword evidence="5 11" id="KW-0274">FAD</keyword>
<dbReference type="Pfam" id="PF02852">
    <property type="entry name" value="Pyr_redox_dim"/>
    <property type="match status" value="1"/>
</dbReference>